<dbReference type="PANTHER" id="PTHR22960:SF0">
    <property type="entry name" value="MOLYBDENUM COFACTOR BIOSYNTHESIS PROTEIN 1"/>
    <property type="match status" value="1"/>
</dbReference>
<dbReference type="CDD" id="cd21117">
    <property type="entry name" value="Twitch_MoaA"/>
    <property type="match status" value="1"/>
</dbReference>
<organism evidence="14 15">
    <name type="scientific">Niabella pedocola</name>
    <dbReference type="NCBI Taxonomy" id="1752077"/>
    <lineage>
        <taxon>Bacteria</taxon>
        <taxon>Pseudomonadati</taxon>
        <taxon>Bacteroidota</taxon>
        <taxon>Chitinophagia</taxon>
        <taxon>Chitinophagales</taxon>
        <taxon>Chitinophagaceae</taxon>
        <taxon>Niabella</taxon>
    </lineage>
</organism>
<dbReference type="InterPro" id="IPR013785">
    <property type="entry name" value="Aldolase_TIM"/>
</dbReference>
<dbReference type="PROSITE" id="PS01305">
    <property type="entry name" value="MOAA_NIFB_PQQE"/>
    <property type="match status" value="1"/>
</dbReference>
<evidence type="ECO:0000256" key="8">
    <source>
        <dbReference type="ARBA" id="ARBA00023014"/>
    </source>
</evidence>
<dbReference type="SFLD" id="SFLDG01386">
    <property type="entry name" value="main_SPASM_domain-containing"/>
    <property type="match status" value="1"/>
</dbReference>
<keyword evidence="10" id="KW-0501">Molybdenum cofactor biosynthesis</keyword>
<keyword evidence="6" id="KW-0547">Nucleotide-binding</keyword>
<dbReference type="PANTHER" id="PTHR22960">
    <property type="entry name" value="MOLYBDOPTERIN COFACTOR SYNTHESIS PROTEIN A"/>
    <property type="match status" value="1"/>
</dbReference>
<dbReference type="SMART" id="SM00729">
    <property type="entry name" value="Elp3"/>
    <property type="match status" value="1"/>
</dbReference>
<dbReference type="SFLD" id="SFLDS00029">
    <property type="entry name" value="Radical_SAM"/>
    <property type="match status" value="1"/>
</dbReference>
<keyword evidence="8" id="KW-0411">Iron-sulfur</keyword>
<dbReference type="InterPro" id="IPR000385">
    <property type="entry name" value="MoaA_NifB_PqqE_Fe-S-bd_CS"/>
</dbReference>
<evidence type="ECO:0000256" key="2">
    <source>
        <dbReference type="ARBA" id="ARBA00012167"/>
    </source>
</evidence>
<protein>
    <recommendedName>
        <fullName evidence="2">GTP 3',8-cyclase</fullName>
        <ecNumber evidence="2">4.1.99.22</ecNumber>
    </recommendedName>
</protein>
<evidence type="ECO:0000256" key="12">
    <source>
        <dbReference type="ARBA" id="ARBA00048697"/>
    </source>
</evidence>
<dbReference type="InterPro" id="IPR010505">
    <property type="entry name" value="MoaA_twitch"/>
</dbReference>
<dbReference type="InterPro" id="IPR007197">
    <property type="entry name" value="rSAM"/>
</dbReference>
<keyword evidence="3" id="KW-0004">4Fe-4S</keyword>
<dbReference type="SFLD" id="SFLDG01383">
    <property type="entry name" value="cyclic_pyranopterin_phosphate"/>
    <property type="match status" value="1"/>
</dbReference>
<dbReference type="PROSITE" id="PS51918">
    <property type="entry name" value="RADICAL_SAM"/>
    <property type="match status" value="1"/>
</dbReference>
<dbReference type="RefSeq" id="WP_231002309.1">
    <property type="nucleotide sequence ID" value="NZ_JAJNEC010000003.1"/>
</dbReference>
<evidence type="ECO:0000313" key="15">
    <source>
        <dbReference type="Proteomes" id="UP001199816"/>
    </source>
</evidence>
<keyword evidence="15" id="KW-1185">Reference proteome</keyword>
<dbReference type="Proteomes" id="UP001199816">
    <property type="component" value="Unassembled WGS sequence"/>
</dbReference>
<dbReference type="InterPro" id="IPR050105">
    <property type="entry name" value="MoCo_biosynth_MoaA/MoaC"/>
</dbReference>
<comment type="catalytic activity">
    <reaction evidence="12">
        <text>GTP + AH2 + S-adenosyl-L-methionine = (8S)-3',8-cyclo-7,8-dihydroguanosine 5'-triphosphate + 5'-deoxyadenosine + L-methionine + A + H(+)</text>
        <dbReference type="Rhea" id="RHEA:49576"/>
        <dbReference type="ChEBI" id="CHEBI:13193"/>
        <dbReference type="ChEBI" id="CHEBI:15378"/>
        <dbReference type="ChEBI" id="CHEBI:17319"/>
        <dbReference type="ChEBI" id="CHEBI:17499"/>
        <dbReference type="ChEBI" id="CHEBI:37565"/>
        <dbReference type="ChEBI" id="CHEBI:57844"/>
        <dbReference type="ChEBI" id="CHEBI:59789"/>
        <dbReference type="ChEBI" id="CHEBI:131766"/>
        <dbReference type="EC" id="4.1.99.22"/>
    </reaction>
</comment>
<dbReference type="InterPro" id="IPR040064">
    <property type="entry name" value="MoaA-like"/>
</dbReference>
<comment type="caution">
    <text evidence="14">The sequence shown here is derived from an EMBL/GenBank/DDBJ whole genome shotgun (WGS) entry which is preliminary data.</text>
</comment>
<evidence type="ECO:0000256" key="11">
    <source>
        <dbReference type="ARBA" id="ARBA00023239"/>
    </source>
</evidence>
<keyword evidence="9" id="KW-0342">GTP-binding</keyword>
<evidence type="ECO:0000256" key="7">
    <source>
        <dbReference type="ARBA" id="ARBA00023004"/>
    </source>
</evidence>
<dbReference type="Gene3D" id="3.20.20.70">
    <property type="entry name" value="Aldolase class I"/>
    <property type="match status" value="1"/>
</dbReference>
<dbReference type="InterPro" id="IPR058240">
    <property type="entry name" value="rSAM_sf"/>
</dbReference>
<evidence type="ECO:0000256" key="3">
    <source>
        <dbReference type="ARBA" id="ARBA00022485"/>
    </source>
</evidence>
<evidence type="ECO:0000256" key="5">
    <source>
        <dbReference type="ARBA" id="ARBA00022723"/>
    </source>
</evidence>
<gene>
    <name evidence="14" type="primary">moaA</name>
    <name evidence="14" type="ORF">LQ567_01420</name>
</gene>
<dbReference type="GO" id="GO:0061798">
    <property type="term" value="F:GTP 3',8'-cyclase activity"/>
    <property type="evidence" value="ECO:0007669"/>
    <property type="project" value="UniProtKB-EC"/>
</dbReference>
<evidence type="ECO:0000256" key="6">
    <source>
        <dbReference type="ARBA" id="ARBA00022741"/>
    </source>
</evidence>
<comment type="cofactor">
    <cofactor evidence="1">
        <name>[4Fe-4S] cluster</name>
        <dbReference type="ChEBI" id="CHEBI:49883"/>
    </cofactor>
</comment>
<name>A0ABS8PMC9_9BACT</name>
<evidence type="ECO:0000259" key="13">
    <source>
        <dbReference type="PROSITE" id="PS51918"/>
    </source>
</evidence>
<feature type="domain" description="Radical SAM core" evidence="13">
    <location>
        <begin position="5"/>
        <end position="225"/>
    </location>
</feature>
<evidence type="ECO:0000256" key="1">
    <source>
        <dbReference type="ARBA" id="ARBA00001966"/>
    </source>
</evidence>
<keyword evidence="4" id="KW-0949">S-adenosyl-L-methionine</keyword>
<dbReference type="NCBIfam" id="TIGR02666">
    <property type="entry name" value="moaA"/>
    <property type="match status" value="1"/>
</dbReference>
<dbReference type="EC" id="4.1.99.22" evidence="2"/>
<dbReference type="SUPFAM" id="SSF102114">
    <property type="entry name" value="Radical SAM enzymes"/>
    <property type="match status" value="1"/>
</dbReference>
<evidence type="ECO:0000313" key="14">
    <source>
        <dbReference type="EMBL" id="MCD2421403.1"/>
    </source>
</evidence>
<evidence type="ECO:0000256" key="10">
    <source>
        <dbReference type="ARBA" id="ARBA00023150"/>
    </source>
</evidence>
<dbReference type="Pfam" id="PF04055">
    <property type="entry name" value="Radical_SAM"/>
    <property type="match status" value="1"/>
</dbReference>
<accession>A0ABS8PMC9</accession>
<keyword evidence="5" id="KW-0479">Metal-binding</keyword>
<proteinExistence type="predicted"/>
<dbReference type="InterPro" id="IPR013483">
    <property type="entry name" value="MoaA"/>
</dbReference>
<sequence length="328" mass="36384">MITDNFGRNIHYLRLAVTDRCNLRCTYCMPAGGLQWLPGKELMRYEEMLRLCRLLVTMGIEKIRITGGEPFVRKDLMPFLYQLAEIGGLKELTLTTNGLLTEKYVPGLKQLGVKAVNLSLDTLDPGRFRQIARRDGVDKVLATMHRLLEQDIDVKINAVVMEGKNIEDIVPLVLLTKTLPVSVRFIEEMPFNGGGGPVPLKWDAVQMLRHIKMYFPDMERTADPAHATSSNYKIPGFTGSLGIIAGYTRSFCGSCNRIRITPAGILRTCLYSSGGLDLKQAMRAGAADAEIEQLIINALLKKPEDGWAAQDIPEVARIPYESMAAIGG</sequence>
<evidence type="ECO:0000256" key="4">
    <source>
        <dbReference type="ARBA" id="ARBA00022691"/>
    </source>
</evidence>
<keyword evidence="7" id="KW-0408">Iron</keyword>
<evidence type="ECO:0000256" key="9">
    <source>
        <dbReference type="ARBA" id="ARBA00023134"/>
    </source>
</evidence>
<dbReference type="CDD" id="cd01335">
    <property type="entry name" value="Radical_SAM"/>
    <property type="match status" value="1"/>
</dbReference>
<dbReference type="InterPro" id="IPR006638">
    <property type="entry name" value="Elp3/MiaA/NifB-like_rSAM"/>
</dbReference>
<dbReference type="Pfam" id="PF06463">
    <property type="entry name" value="Mob_synth_C"/>
    <property type="match status" value="1"/>
</dbReference>
<reference evidence="14 15" key="1">
    <citation type="submission" date="2021-11" db="EMBL/GenBank/DDBJ databases">
        <title>Genomic of Niabella pedocola.</title>
        <authorList>
            <person name="Wu T."/>
        </authorList>
    </citation>
    <scope>NUCLEOTIDE SEQUENCE [LARGE SCALE GENOMIC DNA]</scope>
    <source>
        <strain evidence="14 15">JCM 31011</strain>
    </source>
</reference>
<keyword evidence="11 14" id="KW-0456">Lyase</keyword>
<dbReference type="EMBL" id="JAJNEC010000003">
    <property type="protein sequence ID" value="MCD2421403.1"/>
    <property type="molecule type" value="Genomic_DNA"/>
</dbReference>
<dbReference type="SFLD" id="SFLDG01067">
    <property type="entry name" value="SPASM/twitch_domain_containing"/>
    <property type="match status" value="1"/>
</dbReference>